<dbReference type="InterPro" id="IPR036388">
    <property type="entry name" value="WH-like_DNA-bd_sf"/>
</dbReference>
<dbReference type="EMBL" id="CP108169">
    <property type="protein sequence ID" value="WTQ77706.1"/>
    <property type="molecule type" value="Genomic_DNA"/>
</dbReference>
<dbReference type="PANTHER" id="PTHR33164:SF104">
    <property type="entry name" value="TRANSCRIPTIONAL REGULATORY PROTEIN"/>
    <property type="match status" value="1"/>
</dbReference>
<dbReference type="InterPro" id="IPR039422">
    <property type="entry name" value="MarR/SlyA-like"/>
</dbReference>
<dbReference type="SUPFAM" id="SSF46785">
    <property type="entry name" value="Winged helix' DNA-binding domain"/>
    <property type="match status" value="1"/>
</dbReference>
<sequence length="177" mass="18400">MTASRVNGPSDERTALAFSQHVVRLQTVLEQAIAPTLAAQALTSAELDVLATLRAMGSPYQQRPKELAARLLLTTGGLSNVLRRLDSRGLVSRVPDPSDGRSHNVQLTSAGVATAQAATAAATTALQRALAAVPATTLEDTLHQLGSILRAVGDNRSAFPALRPLPEAPGPEAPTAE</sequence>
<dbReference type="Pfam" id="PF12802">
    <property type="entry name" value="MarR_2"/>
    <property type="match status" value="1"/>
</dbReference>
<feature type="domain" description="HTH marR-type" evidence="1">
    <location>
        <begin position="15"/>
        <end position="154"/>
    </location>
</feature>
<gene>
    <name evidence="2" type="ORF">OG222_33230</name>
</gene>
<dbReference type="GO" id="GO:0003700">
    <property type="term" value="F:DNA-binding transcription factor activity"/>
    <property type="evidence" value="ECO:0007669"/>
    <property type="project" value="InterPro"/>
</dbReference>
<evidence type="ECO:0000313" key="2">
    <source>
        <dbReference type="EMBL" id="WTQ77706.1"/>
    </source>
</evidence>
<evidence type="ECO:0000259" key="1">
    <source>
        <dbReference type="PROSITE" id="PS50995"/>
    </source>
</evidence>
<dbReference type="SMART" id="SM00347">
    <property type="entry name" value="HTH_MARR"/>
    <property type="match status" value="1"/>
</dbReference>
<dbReference type="PRINTS" id="PR00598">
    <property type="entry name" value="HTHMARR"/>
</dbReference>
<proteinExistence type="predicted"/>
<dbReference type="PANTHER" id="PTHR33164">
    <property type="entry name" value="TRANSCRIPTIONAL REGULATOR, MARR FAMILY"/>
    <property type="match status" value="1"/>
</dbReference>
<protein>
    <submittedName>
        <fullName evidence="2">MarR family winged helix-turn-helix transcriptional regulator</fullName>
    </submittedName>
</protein>
<name>A0AAU1M252_9ACTN</name>
<dbReference type="GO" id="GO:0006950">
    <property type="term" value="P:response to stress"/>
    <property type="evidence" value="ECO:0007669"/>
    <property type="project" value="TreeGrafter"/>
</dbReference>
<dbReference type="AlphaFoldDB" id="A0AAU1M252"/>
<accession>A0AAU1M252</accession>
<reference evidence="2" key="1">
    <citation type="submission" date="2022-10" db="EMBL/GenBank/DDBJ databases">
        <title>The complete genomes of actinobacterial strains from the NBC collection.</title>
        <authorList>
            <person name="Joergensen T.S."/>
            <person name="Alvarez Arevalo M."/>
            <person name="Sterndorff E.B."/>
            <person name="Faurdal D."/>
            <person name="Vuksanovic O."/>
            <person name="Mourched A.-S."/>
            <person name="Charusanti P."/>
            <person name="Shaw S."/>
            <person name="Blin K."/>
            <person name="Weber T."/>
        </authorList>
    </citation>
    <scope>NUCLEOTIDE SEQUENCE</scope>
    <source>
        <strain evidence="2">NBC_00148</strain>
    </source>
</reference>
<dbReference type="PROSITE" id="PS50995">
    <property type="entry name" value="HTH_MARR_2"/>
    <property type="match status" value="1"/>
</dbReference>
<organism evidence="2">
    <name type="scientific">Streptomyces sp. NBC_00148</name>
    <dbReference type="NCBI Taxonomy" id="2903626"/>
    <lineage>
        <taxon>Bacteria</taxon>
        <taxon>Bacillati</taxon>
        <taxon>Actinomycetota</taxon>
        <taxon>Actinomycetes</taxon>
        <taxon>Kitasatosporales</taxon>
        <taxon>Streptomycetaceae</taxon>
        <taxon>Streptomyces</taxon>
    </lineage>
</organism>
<dbReference type="Gene3D" id="1.10.10.10">
    <property type="entry name" value="Winged helix-like DNA-binding domain superfamily/Winged helix DNA-binding domain"/>
    <property type="match status" value="1"/>
</dbReference>
<dbReference type="InterPro" id="IPR000835">
    <property type="entry name" value="HTH_MarR-typ"/>
</dbReference>
<dbReference type="InterPro" id="IPR036390">
    <property type="entry name" value="WH_DNA-bd_sf"/>
</dbReference>